<feature type="compositionally biased region" description="Polar residues" evidence="4">
    <location>
        <begin position="976"/>
        <end position="986"/>
    </location>
</feature>
<gene>
    <name evidence="7" type="ORF">AB835_02560</name>
</gene>
<evidence type="ECO:0000256" key="1">
    <source>
        <dbReference type="ARBA" id="ARBA00004613"/>
    </source>
</evidence>
<organism evidence="7 8">
    <name type="scientific">Candidatus Endobugula sertula</name>
    <name type="common">Bugula neritina bacterial symbiont</name>
    <dbReference type="NCBI Taxonomy" id="62101"/>
    <lineage>
        <taxon>Bacteria</taxon>
        <taxon>Pseudomonadati</taxon>
        <taxon>Pseudomonadota</taxon>
        <taxon>Gammaproteobacteria</taxon>
        <taxon>Cellvibrionales</taxon>
        <taxon>Cellvibrionaceae</taxon>
        <taxon>Candidatus Endobugula</taxon>
    </lineage>
</organism>
<sequence>MENNSQEHIPVSTFNLPKGGGAIRGMGASLGDVGPTGTADYNLPLPISPESGYAPALVLNYSSGGGNDVFGLGWQLPLMVIARRSNRGVPDYDEDDEFVGPDGEVMVPEHDSSGEIISETRNTYGDKALSRSYEVTRYFPRVEGSFQRIEHWIDSVDREQTFWLVHSTDGQLHCLGKTALARTAATVNGRQCIAQWWLEESLSPTGEHIYYTYRAENDANVALSGQEQQRQRGALSYLLQVYYGNTSPAADLYLWDFDSVPALENWLFILVLDYGERSLDSAVPPPYYSGEGQWLARQDAFSGYHYGFETRCHRLCHQVLMYHNISELGATPTLVNRLLLTYAQDPIVSHLVCAQQLAYASDNSPQSLPPLELDYNRFVPLVNTHWQTWEGMKGWNDGQPYQLVDLYGEGLSGILYQVNQAWHYCAPLRDNSLPENPDAVCYDSWQSLPMPSIQAGDTRLLDYNGDGRLDWMVSQPGMTGCFTLNPDHSWSGFTPFTALPKEFFQAKAQLADLIQTGLSDVVLIGPKSVRLYANQRAGFAQGVDVAQDDGINLPIVGRDATTLVAFSDVLGSGQQHLLEVSYNCVKCWPNLGHGRFGAVIEFPLTPLESEPTLFNPQRVYLADIDGSGAADLLYMRYDQLLVYTNQSGNGFAVPIALALPEGVEFDRLCQLTLADLDGNGTTSALLTVPHPQVSHWRYDFCQQKPYLLNGINNNMGASYALTYRSSAQFWLDEKAAESSSVSLLPFPVHTLSKVTLDDEISGNRLIQNYAYYHGYYDGNEREFRGFALVEVLDTDYNTLNAAESIPPILTRSWYHTGREQDTVSLYYSPWQGDTQAFSLADTRLTIWDTVNNQDVLLDTADENTRWWLYRSLKGQLLRQEIYGRDQSALEDIPYSVSQQRHQIRLCQSGTDAAPPVVLPVLLEQLDYHYERIIEDPQCSQQLMLAYDVYGQIVWQVTVNYPRRPQPAASPYPDTLPDTSVASSYDEQQTRLRLSEARQAYYHLDSSSAWQLAIPWQTRQNVLEYSTTEVPANGFSIEELTKEDGLLAPTQTRRFAGQEQYFYHTSPPDSLPVLPEHIETAELDDEALAAYEDVLTPEQVDALISQGGYQSVDTCLNPEGVAAQTVWVIPHSFSTYYDETQFYLPETTRSTQLTGELRFTYNQYYLLASSTNVLGSTERVIAWDYRFLQPIHLQDINSNHSVVAMDALGRTIAHWYYGTEGGQDTSVGFTSPAASDLLPDTVTALLQQAAGSEPLTVASRQAYDTYSWMAQISEQALIDIGTDIDLIHQLVAQRVLLPDPVGSTDYRLSATGRRWAQMLVAADSEDQALADLRQLLLNAVRTPPHSALIEADRFPDSSYYPDTQAQQIRAQVMYGDGFARNLQTLSKDEPGLAYQRNNRGELVVNTRDKTSLLEVDTGLSPRWAVSGRVEYNNKGLVVRAYQPYFVNGWHYVVDSALLTNGYADTYFYDAMGRESRVETAKGYLRRTAYYPWFSVAEDENDTFETNGGDR</sequence>
<evidence type="ECO:0000313" key="7">
    <source>
        <dbReference type="EMBL" id="ODS24630.1"/>
    </source>
</evidence>
<dbReference type="InterPro" id="IPR028994">
    <property type="entry name" value="Integrin_alpha_N"/>
</dbReference>
<evidence type="ECO:0008006" key="9">
    <source>
        <dbReference type="Google" id="ProtNLM"/>
    </source>
</evidence>
<dbReference type="InterPro" id="IPR022044">
    <property type="entry name" value="TcdB_toxin_mid/C"/>
</dbReference>
<evidence type="ECO:0000256" key="3">
    <source>
        <dbReference type="ARBA" id="ARBA00023026"/>
    </source>
</evidence>
<comment type="caution">
    <text evidence="7">The sequence shown here is derived from an EMBL/GenBank/DDBJ whole genome shotgun (WGS) entry which is preliminary data.</text>
</comment>
<reference evidence="7 8" key="1">
    <citation type="journal article" date="2016" name="Appl. Environ. Microbiol.">
        <title>Lack of Overt Genome Reduction in the Bryostatin-Producing Bryozoan Symbiont "Candidatus Endobugula sertula".</title>
        <authorList>
            <person name="Miller I.J."/>
            <person name="Vanee N."/>
            <person name="Fong S.S."/>
            <person name="Lim-Fong G.E."/>
            <person name="Kwan J.C."/>
        </authorList>
    </citation>
    <scope>NUCLEOTIDE SEQUENCE [LARGE SCALE GENOMIC DNA]</scope>
    <source>
        <strain evidence="7">AB1-4</strain>
    </source>
</reference>
<evidence type="ECO:0000256" key="2">
    <source>
        <dbReference type="ARBA" id="ARBA00022525"/>
    </source>
</evidence>
<accession>A0A1D2QSY2</accession>
<protein>
    <recommendedName>
        <fullName evidence="9">Toxin</fullName>
    </recommendedName>
</protein>
<feature type="domain" description="Insecticide toxin TcdB middle/C-terminal" evidence="5">
    <location>
        <begin position="867"/>
        <end position="1012"/>
    </location>
</feature>
<dbReference type="STRING" id="62101.AB835_02560"/>
<dbReference type="GO" id="GO:0005576">
    <property type="term" value="C:extracellular region"/>
    <property type="evidence" value="ECO:0007669"/>
    <property type="project" value="UniProtKB-SubCell"/>
</dbReference>
<dbReference type="Pfam" id="PF12256">
    <property type="entry name" value="TcdB_toxin_midN"/>
    <property type="match status" value="1"/>
</dbReference>
<keyword evidence="2" id="KW-0964">Secreted</keyword>
<dbReference type="PRINTS" id="PR01341">
    <property type="entry name" value="SALSPVBPROT"/>
</dbReference>
<dbReference type="SUPFAM" id="SSF69318">
    <property type="entry name" value="Integrin alpha N-terminal domain"/>
    <property type="match status" value="1"/>
</dbReference>
<dbReference type="Pfam" id="PF12255">
    <property type="entry name" value="TcdB_toxin_midC"/>
    <property type="match status" value="1"/>
</dbReference>
<dbReference type="Proteomes" id="UP000242502">
    <property type="component" value="Unassembled WGS sequence"/>
</dbReference>
<dbReference type="InterPro" id="IPR003284">
    <property type="entry name" value="Sal_SpvB"/>
</dbReference>
<evidence type="ECO:0000256" key="4">
    <source>
        <dbReference type="SAM" id="MobiDB-lite"/>
    </source>
</evidence>
<evidence type="ECO:0000313" key="8">
    <source>
        <dbReference type="Proteomes" id="UP000242502"/>
    </source>
</evidence>
<dbReference type="EMBL" id="MDLC01000006">
    <property type="protein sequence ID" value="ODS24630.1"/>
    <property type="molecule type" value="Genomic_DNA"/>
</dbReference>
<dbReference type="GO" id="GO:0005737">
    <property type="term" value="C:cytoplasm"/>
    <property type="evidence" value="ECO:0007669"/>
    <property type="project" value="InterPro"/>
</dbReference>
<evidence type="ECO:0000259" key="6">
    <source>
        <dbReference type="Pfam" id="PF12256"/>
    </source>
</evidence>
<name>A0A1D2QSY2_9GAMM</name>
<keyword evidence="3" id="KW-0843">Virulence</keyword>
<proteinExistence type="predicted"/>
<comment type="subcellular location">
    <subcellularLocation>
        <location evidence="1">Secreted</location>
    </subcellularLocation>
</comment>
<feature type="domain" description="Insecticide toxin TcdB middle/N-terminal" evidence="6">
    <location>
        <begin position="652"/>
        <end position="817"/>
    </location>
</feature>
<feature type="region of interest" description="Disordered" evidence="4">
    <location>
        <begin position="965"/>
        <end position="987"/>
    </location>
</feature>
<dbReference type="InterPro" id="IPR022045">
    <property type="entry name" value="TcdB_toxin_mid/N"/>
</dbReference>
<dbReference type="Pfam" id="PF03534">
    <property type="entry name" value="SpvB"/>
    <property type="match status" value="1"/>
</dbReference>
<evidence type="ECO:0000259" key="5">
    <source>
        <dbReference type="Pfam" id="PF12255"/>
    </source>
</evidence>